<evidence type="ECO:0000256" key="1">
    <source>
        <dbReference type="ARBA" id="ARBA00006739"/>
    </source>
</evidence>
<dbReference type="InterPro" id="IPR001173">
    <property type="entry name" value="Glyco_trans_2-like"/>
</dbReference>
<reference evidence="5 6" key="1">
    <citation type="journal article" date="2013" name="Mar. Genomics">
        <title>Expression of sulfatases in Rhodopirellula baltica and the diversity of sulfatases in the genus Rhodopirellula.</title>
        <authorList>
            <person name="Wegner C.E."/>
            <person name="Richter-Heitmann T."/>
            <person name="Klindworth A."/>
            <person name="Klockow C."/>
            <person name="Richter M."/>
            <person name="Achstetter T."/>
            <person name="Glockner F.O."/>
            <person name="Harder J."/>
        </authorList>
    </citation>
    <scope>NUCLEOTIDE SEQUENCE [LARGE SCALE GENOMIC DNA]</scope>
    <source>
        <strain evidence="5 6">SM41</strain>
    </source>
</reference>
<accession>M5U4V4</accession>
<sequence>MKRILSKFCMSDIEVSPRQPAPGVATEVSSVELIVPTLKRPNHLRRCLMALASQTTLPANVLVGIRLDDQVSPPVLVEFESSLNVTLVVARGVGVVGSMNSCLQQCRSEMVGFLDDDVELPCHWLETMISHLETRPAAVAAAGRDLLMDHPEMRRSETLVDDVGRIHAYGRITGNHHRGGGETRLVDVLRGSNCLFRGDFLREHGFEKGLAGTGAQVNWELALALQTRRAGYRMLFDPSVQVVHHVAPRHDNDSVHRGVFDAHGTSDIAHNETLVVIKHGSRLDCLRITLWQLLIGSKTCPGIFRIFEYRARGTAPFYPRFRATLLGRLAALRTYILRIEHAS</sequence>
<proteinExistence type="inferred from homology"/>
<dbReference type="PANTHER" id="PTHR43179:SF12">
    <property type="entry name" value="GALACTOFURANOSYLTRANSFERASE GLFT2"/>
    <property type="match status" value="1"/>
</dbReference>
<dbReference type="Pfam" id="PF00535">
    <property type="entry name" value="Glycos_transf_2"/>
    <property type="match status" value="1"/>
</dbReference>
<comment type="similarity">
    <text evidence="1">Belongs to the glycosyltransferase 2 family.</text>
</comment>
<name>M5U4V4_9BACT</name>
<dbReference type="PANTHER" id="PTHR43179">
    <property type="entry name" value="RHAMNOSYLTRANSFERASE WBBL"/>
    <property type="match status" value="1"/>
</dbReference>
<dbReference type="SUPFAM" id="SSF53448">
    <property type="entry name" value="Nucleotide-diphospho-sugar transferases"/>
    <property type="match status" value="1"/>
</dbReference>
<protein>
    <submittedName>
        <fullName evidence="5">Glycosyl transferase, group 2 family protein</fullName>
    </submittedName>
</protein>
<evidence type="ECO:0000313" key="5">
    <source>
        <dbReference type="EMBL" id="EMI56480.1"/>
    </source>
</evidence>
<comment type="caution">
    <text evidence="5">The sequence shown here is derived from an EMBL/GenBank/DDBJ whole genome shotgun (WGS) entry which is preliminary data.</text>
</comment>
<evidence type="ECO:0000256" key="2">
    <source>
        <dbReference type="ARBA" id="ARBA00022676"/>
    </source>
</evidence>
<organism evidence="5 6">
    <name type="scientific">Rhodopirellula sallentina SM41</name>
    <dbReference type="NCBI Taxonomy" id="1263870"/>
    <lineage>
        <taxon>Bacteria</taxon>
        <taxon>Pseudomonadati</taxon>
        <taxon>Planctomycetota</taxon>
        <taxon>Planctomycetia</taxon>
        <taxon>Pirellulales</taxon>
        <taxon>Pirellulaceae</taxon>
        <taxon>Rhodopirellula</taxon>
    </lineage>
</organism>
<dbReference type="GO" id="GO:0016757">
    <property type="term" value="F:glycosyltransferase activity"/>
    <property type="evidence" value="ECO:0007669"/>
    <property type="project" value="UniProtKB-KW"/>
</dbReference>
<evidence type="ECO:0000259" key="4">
    <source>
        <dbReference type="Pfam" id="PF00535"/>
    </source>
</evidence>
<dbReference type="Proteomes" id="UP000011885">
    <property type="component" value="Unassembled WGS sequence"/>
</dbReference>
<evidence type="ECO:0000313" key="6">
    <source>
        <dbReference type="Proteomes" id="UP000011885"/>
    </source>
</evidence>
<dbReference type="InterPro" id="IPR029044">
    <property type="entry name" value="Nucleotide-diphossugar_trans"/>
</dbReference>
<evidence type="ECO:0000256" key="3">
    <source>
        <dbReference type="ARBA" id="ARBA00022679"/>
    </source>
</evidence>
<keyword evidence="3 5" id="KW-0808">Transferase</keyword>
<keyword evidence="6" id="KW-1185">Reference proteome</keyword>
<gene>
    <name evidence="5" type="ORF">RSSM_02071</name>
</gene>
<keyword evidence="2" id="KW-0328">Glycosyltransferase</keyword>
<dbReference type="CDD" id="cd00761">
    <property type="entry name" value="Glyco_tranf_GTA_type"/>
    <property type="match status" value="1"/>
</dbReference>
<dbReference type="AlphaFoldDB" id="M5U4V4"/>
<dbReference type="Gene3D" id="3.90.550.10">
    <property type="entry name" value="Spore Coat Polysaccharide Biosynthesis Protein SpsA, Chain A"/>
    <property type="match status" value="1"/>
</dbReference>
<dbReference type="EMBL" id="ANOH01000144">
    <property type="protein sequence ID" value="EMI56480.1"/>
    <property type="molecule type" value="Genomic_DNA"/>
</dbReference>
<feature type="domain" description="Glycosyltransferase 2-like" evidence="4">
    <location>
        <begin position="33"/>
        <end position="146"/>
    </location>
</feature>
<dbReference type="PATRIC" id="fig|1263870.3.peg.2210"/>